<dbReference type="EMBL" id="OA567049">
    <property type="protein sequence ID" value="CAD7199804.1"/>
    <property type="molecule type" value="Genomic_DNA"/>
</dbReference>
<evidence type="ECO:0000259" key="6">
    <source>
        <dbReference type="Pfam" id="PF13873"/>
    </source>
</evidence>
<comment type="function">
    <text evidence="5">Involved in transvection phenomena (= synapsis-dependent gene expression), where the synaptic pairing of chromosomes carrying genes with which zeste interacts influences the expression of these genes. Zeste binds to DNA and stimulates transcription from a nearby promoter.</text>
</comment>
<evidence type="ECO:0000256" key="5">
    <source>
        <dbReference type="ARBA" id="ARBA00025466"/>
    </source>
</evidence>
<organism evidence="7">
    <name type="scientific">Timema douglasi</name>
    <name type="common">Walking stick</name>
    <dbReference type="NCBI Taxonomy" id="61478"/>
    <lineage>
        <taxon>Eukaryota</taxon>
        <taxon>Metazoa</taxon>
        <taxon>Ecdysozoa</taxon>
        <taxon>Arthropoda</taxon>
        <taxon>Hexapoda</taxon>
        <taxon>Insecta</taxon>
        <taxon>Pterygota</taxon>
        <taxon>Neoptera</taxon>
        <taxon>Polyneoptera</taxon>
        <taxon>Phasmatodea</taxon>
        <taxon>Timematodea</taxon>
        <taxon>Timematoidea</taxon>
        <taxon>Timematidae</taxon>
        <taxon>Timema</taxon>
    </lineage>
</organism>
<comment type="subunit">
    <text evidence="1">Self-associates forming complexes of several hundred monomers.</text>
</comment>
<reference evidence="7" key="1">
    <citation type="submission" date="2020-11" db="EMBL/GenBank/DDBJ databases">
        <authorList>
            <person name="Tran Van P."/>
        </authorList>
    </citation>
    <scope>NUCLEOTIDE SEQUENCE</scope>
</reference>
<sequence length="249" mass="28429">MGVHEFHDLLVRTEFYDEVKTDKAMKSASTSHFNEVILSFTDWPSQPTDEPRAILTANSLEFRSTYDIPPTVVPVSRVNTFFSVTMFYSGYLLREKRREKSNLADDVTSKTKKTDAVTSKQKEAAWKGLADDFNKNTTSVERYSEQLKIYYENYKRRVKKATADDKMELYKTGGRIFIKQLDDQGAKLIALLKPQLVPLVNLSDSDAGYHFEFPGKEQVEKQSGECLVNPTHSTFIENPVVIQAIALQH</sequence>
<feature type="domain" description="Myb/SANT-like DNA-binding" evidence="6">
    <location>
        <begin position="111"/>
        <end position="163"/>
    </location>
</feature>
<gene>
    <name evidence="7" type="ORF">TDIB3V08_LOCUS6048</name>
</gene>
<evidence type="ECO:0000256" key="3">
    <source>
        <dbReference type="ARBA" id="ARBA00023015"/>
    </source>
</evidence>
<keyword evidence="3" id="KW-0805">Transcription regulation</keyword>
<evidence type="ECO:0000256" key="2">
    <source>
        <dbReference type="ARBA" id="ARBA00016807"/>
    </source>
</evidence>
<proteinExistence type="predicted"/>
<accession>A0A7R8VMR5</accession>
<protein>
    <recommendedName>
        <fullName evidence="2">Regulatory protein zeste</fullName>
    </recommendedName>
</protein>
<name>A0A7R8VMR5_TIMDO</name>
<evidence type="ECO:0000313" key="7">
    <source>
        <dbReference type="EMBL" id="CAD7199804.1"/>
    </source>
</evidence>
<evidence type="ECO:0000256" key="4">
    <source>
        <dbReference type="ARBA" id="ARBA00023163"/>
    </source>
</evidence>
<dbReference type="AlphaFoldDB" id="A0A7R8VMR5"/>
<keyword evidence="4" id="KW-0804">Transcription</keyword>
<dbReference type="Pfam" id="PF13873">
    <property type="entry name" value="Myb_DNA-bind_5"/>
    <property type="match status" value="1"/>
</dbReference>
<dbReference type="InterPro" id="IPR028002">
    <property type="entry name" value="Myb_DNA-bind_5"/>
</dbReference>
<evidence type="ECO:0000256" key="1">
    <source>
        <dbReference type="ARBA" id="ARBA00011764"/>
    </source>
</evidence>